<accession>A0A4R8L5W6</accession>
<name>A0A4R8L5W6_9BURK</name>
<evidence type="ECO:0008006" key="3">
    <source>
        <dbReference type="Google" id="ProtNLM"/>
    </source>
</evidence>
<organism evidence="1 2">
    <name type="scientific">Paraburkholderia rhizosphaerae</name>
    <dbReference type="NCBI Taxonomy" id="480658"/>
    <lineage>
        <taxon>Bacteria</taxon>
        <taxon>Pseudomonadati</taxon>
        <taxon>Pseudomonadota</taxon>
        <taxon>Betaproteobacteria</taxon>
        <taxon>Burkholderiales</taxon>
        <taxon>Burkholderiaceae</taxon>
        <taxon>Paraburkholderia</taxon>
    </lineage>
</organism>
<evidence type="ECO:0000313" key="1">
    <source>
        <dbReference type="EMBL" id="TDY37725.1"/>
    </source>
</evidence>
<dbReference type="RefSeq" id="WP_134197051.1">
    <property type="nucleotide sequence ID" value="NZ_JBHLUW010000067.1"/>
</dbReference>
<protein>
    <recommendedName>
        <fullName evidence="3">DUF1579 domain-containing protein</fullName>
    </recommendedName>
</protein>
<dbReference type="EMBL" id="SORE01000036">
    <property type="protein sequence ID" value="TDY37725.1"/>
    <property type="molecule type" value="Genomic_DNA"/>
</dbReference>
<reference evidence="1 2" key="1">
    <citation type="submission" date="2019-03" db="EMBL/GenBank/DDBJ databases">
        <title>Genomic Encyclopedia of Type Strains, Phase III (KMG-III): the genomes of soil and plant-associated and newly described type strains.</title>
        <authorList>
            <person name="Whitman W."/>
        </authorList>
    </citation>
    <scope>NUCLEOTIDE SEQUENCE [LARGE SCALE GENOMIC DNA]</scope>
    <source>
        <strain evidence="1 2">LMG 29544</strain>
    </source>
</reference>
<sequence length="186" mass="20790">MNAHGLHEPLLDAHPLLTALSAPSRAADIDEADDVYGWLVGSWRMQVLHYRDDLRAAPLQGEIQFGWVLEGRAVQDVWIMPPREQRTGAHAAAHDMYGTTLRVWDPAVRAWRVTYLNPATGQRDELIGRRIGNAIVQIGTHANGTPIRWNFTDIGRDSFHWTGVALAPDGITWVLEAEFAAQRVRG</sequence>
<gene>
    <name evidence="1" type="ORF">BX592_13635</name>
</gene>
<comment type="caution">
    <text evidence="1">The sequence shown here is derived from an EMBL/GenBank/DDBJ whole genome shotgun (WGS) entry which is preliminary data.</text>
</comment>
<keyword evidence="2" id="KW-1185">Reference proteome</keyword>
<dbReference type="AlphaFoldDB" id="A0A4R8L5W6"/>
<proteinExistence type="predicted"/>
<evidence type="ECO:0000313" key="2">
    <source>
        <dbReference type="Proteomes" id="UP000295509"/>
    </source>
</evidence>
<dbReference type="OrthoDB" id="9814791at2"/>
<dbReference type="Proteomes" id="UP000295509">
    <property type="component" value="Unassembled WGS sequence"/>
</dbReference>